<keyword evidence="2" id="KW-1185">Reference proteome</keyword>
<dbReference type="Proteomes" id="UP001284601">
    <property type="component" value="Unassembled WGS sequence"/>
</dbReference>
<sequence length="101" mass="10739">MAQRRRAPHRAGRRTTLTVPPEIHTEAERLAAELGTTTNDALIRLAGEGAAARERRARIAEIAAERAAAIDEVGGIGDAAAFPSPDDLRDAMLAGRRDESA</sequence>
<protein>
    <recommendedName>
        <fullName evidence="3">Ribbon-helix-helix protein CopG domain-containing protein</fullName>
    </recommendedName>
</protein>
<reference evidence="2" key="1">
    <citation type="submission" date="2023-07" db="EMBL/GenBank/DDBJ databases">
        <title>Conexibacter stalactiti sp. nov., isolated from stalactites in a lava cave and emended description of the genus Conexibacter.</title>
        <authorList>
            <person name="Lee S.D."/>
        </authorList>
    </citation>
    <scope>NUCLEOTIDE SEQUENCE [LARGE SCALE GENOMIC DNA]</scope>
    <source>
        <strain evidence="2">KCTC 39840</strain>
    </source>
</reference>
<evidence type="ECO:0000313" key="1">
    <source>
        <dbReference type="EMBL" id="MDW5595077.1"/>
    </source>
</evidence>
<gene>
    <name evidence="1" type="ORF">R7226_12055</name>
</gene>
<evidence type="ECO:0008006" key="3">
    <source>
        <dbReference type="Google" id="ProtNLM"/>
    </source>
</evidence>
<proteinExistence type="predicted"/>
<accession>A0ABU4HP77</accession>
<reference evidence="1 2" key="2">
    <citation type="submission" date="2023-10" db="EMBL/GenBank/DDBJ databases">
        <authorList>
            <person name="Han X.F."/>
        </authorList>
    </citation>
    <scope>NUCLEOTIDE SEQUENCE [LARGE SCALE GENOMIC DNA]</scope>
    <source>
        <strain evidence="1 2">KCTC 39840</strain>
    </source>
</reference>
<dbReference type="RefSeq" id="WP_318597411.1">
    <property type="nucleotide sequence ID" value="NZ_JAWSTH010000027.1"/>
</dbReference>
<dbReference type="EMBL" id="JAWSTH010000027">
    <property type="protein sequence ID" value="MDW5595077.1"/>
    <property type="molecule type" value="Genomic_DNA"/>
</dbReference>
<comment type="caution">
    <text evidence="1">The sequence shown here is derived from an EMBL/GenBank/DDBJ whole genome shotgun (WGS) entry which is preliminary data.</text>
</comment>
<evidence type="ECO:0000313" key="2">
    <source>
        <dbReference type="Proteomes" id="UP001284601"/>
    </source>
</evidence>
<organism evidence="1 2">
    <name type="scientific">Conexibacter stalactiti</name>
    <dbReference type="NCBI Taxonomy" id="1940611"/>
    <lineage>
        <taxon>Bacteria</taxon>
        <taxon>Bacillati</taxon>
        <taxon>Actinomycetota</taxon>
        <taxon>Thermoleophilia</taxon>
        <taxon>Solirubrobacterales</taxon>
        <taxon>Conexibacteraceae</taxon>
        <taxon>Conexibacter</taxon>
    </lineage>
</organism>
<name>A0ABU4HP77_9ACTN</name>